<dbReference type="SUPFAM" id="SSF53098">
    <property type="entry name" value="Ribonuclease H-like"/>
    <property type="match status" value="1"/>
</dbReference>
<organism evidence="2 3">
    <name type="scientific">Alloscardovia venturai</name>
    <dbReference type="NCBI Taxonomy" id="1769421"/>
    <lineage>
        <taxon>Bacteria</taxon>
        <taxon>Bacillati</taxon>
        <taxon>Actinomycetota</taxon>
        <taxon>Actinomycetes</taxon>
        <taxon>Bifidobacteriales</taxon>
        <taxon>Bifidobacteriaceae</taxon>
        <taxon>Alloscardovia</taxon>
    </lineage>
</organism>
<comment type="caution">
    <text evidence="2">The sequence shown here is derived from an EMBL/GenBank/DDBJ whole genome shotgun (WGS) entry which is preliminary data.</text>
</comment>
<dbReference type="InterPro" id="IPR002121">
    <property type="entry name" value="HRDC_dom"/>
</dbReference>
<name>A0ABW2Y801_9BIFI</name>
<dbReference type="PANTHER" id="PTHR47649:SF1">
    <property type="entry name" value="RIBONUCLEASE D"/>
    <property type="match status" value="1"/>
</dbReference>
<dbReference type="SMART" id="SM00474">
    <property type="entry name" value="35EXOc"/>
    <property type="match status" value="1"/>
</dbReference>
<reference evidence="3" key="1">
    <citation type="journal article" date="2019" name="Int. J. Syst. Evol. Microbiol.">
        <title>The Global Catalogue of Microorganisms (GCM) 10K type strain sequencing project: providing services to taxonomists for standard genome sequencing and annotation.</title>
        <authorList>
            <consortium name="The Broad Institute Genomics Platform"/>
            <consortium name="The Broad Institute Genome Sequencing Center for Infectious Disease"/>
            <person name="Wu L."/>
            <person name="Ma J."/>
        </authorList>
    </citation>
    <scope>NUCLEOTIDE SEQUENCE [LARGE SCALE GENOMIC DNA]</scope>
    <source>
        <strain evidence="3">CCM 8604</strain>
    </source>
</reference>
<dbReference type="InterPro" id="IPR012337">
    <property type="entry name" value="RNaseH-like_sf"/>
</dbReference>
<dbReference type="SUPFAM" id="SSF47819">
    <property type="entry name" value="HRDC-like"/>
    <property type="match status" value="1"/>
</dbReference>
<evidence type="ECO:0000313" key="3">
    <source>
        <dbReference type="Proteomes" id="UP001597036"/>
    </source>
</evidence>
<dbReference type="RefSeq" id="WP_377938642.1">
    <property type="nucleotide sequence ID" value="NZ_JBHTHQ010000021.1"/>
</dbReference>
<dbReference type="Gene3D" id="3.30.420.10">
    <property type="entry name" value="Ribonuclease H-like superfamily/Ribonuclease H"/>
    <property type="match status" value="1"/>
</dbReference>
<proteinExistence type="predicted"/>
<dbReference type="InterPro" id="IPR051086">
    <property type="entry name" value="RNase_D-like"/>
</dbReference>
<dbReference type="EMBL" id="JBHTHQ010000021">
    <property type="protein sequence ID" value="MFD0704938.1"/>
    <property type="molecule type" value="Genomic_DNA"/>
</dbReference>
<dbReference type="Pfam" id="PF18305">
    <property type="entry name" value="DNA_pol_A_exoN"/>
    <property type="match status" value="1"/>
</dbReference>
<protein>
    <submittedName>
        <fullName evidence="2">HRDC domain-containing protein</fullName>
    </submittedName>
</protein>
<evidence type="ECO:0000313" key="2">
    <source>
        <dbReference type="EMBL" id="MFD0704938.1"/>
    </source>
</evidence>
<dbReference type="InterPro" id="IPR044876">
    <property type="entry name" value="HRDC_dom_sf"/>
</dbReference>
<gene>
    <name evidence="2" type="ORF">ACFQY8_04155</name>
</gene>
<dbReference type="InterPro" id="IPR041605">
    <property type="entry name" value="Exo_C"/>
</dbReference>
<dbReference type="InterPro" id="IPR002562">
    <property type="entry name" value="3'-5'_exonuclease_dom"/>
</dbReference>
<sequence length="437" mass="50377">MKEHDYEVRLLDKPAEGVPDVISTRQDFDTLVHLYAAATGPLAADAERASGFRYGHRDYLIQFKRTGAPIALLDPIALGEQRVDWNAFNEAIGDATWIIHDSTQDIPGFKDIGLKISALFDTEYAARLLGMKRFGLSAVTEQCLGLTLAKEHSAADWSYRPLDRDLRNYAALDVEVLIELMDVLEGKLKKTGKWQWACQDFEYLLARGLADRHPSPQPWRKVSHITKLAHDIRGLSIVRELWIQRERLAQDLDIAPTLLLSDRAIIEAATRKPKNNKEFEKIRLLNERVRIKTDDEREKMFERYAAVQRQVKPKVWRETIKRALSMPYQVAAQLVQPIDTDNDGEEAISAPRSMKYWREHQPARYERLIRARDFIGKVSQDTHTPVEILLKPAYLRRLCWQDEFDFTEENISRFLAAHGAREWQINLLAPSLSKVII</sequence>
<dbReference type="Pfam" id="PF01612">
    <property type="entry name" value="DNA_pol_A_exo1"/>
    <property type="match status" value="1"/>
</dbReference>
<feature type="domain" description="HRDC" evidence="1">
    <location>
        <begin position="231"/>
        <end position="311"/>
    </location>
</feature>
<dbReference type="PANTHER" id="PTHR47649">
    <property type="entry name" value="RIBONUCLEASE D"/>
    <property type="match status" value="1"/>
</dbReference>
<dbReference type="InterPro" id="IPR010997">
    <property type="entry name" value="HRDC-like_sf"/>
</dbReference>
<dbReference type="PROSITE" id="PS50967">
    <property type="entry name" value="HRDC"/>
    <property type="match status" value="1"/>
</dbReference>
<evidence type="ECO:0000259" key="1">
    <source>
        <dbReference type="PROSITE" id="PS50967"/>
    </source>
</evidence>
<dbReference type="InterPro" id="IPR036397">
    <property type="entry name" value="RNaseH_sf"/>
</dbReference>
<keyword evidence="3" id="KW-1185">Reference proteome</keyword>
<dbReference type="Gene3D" id="1.10.150.80">
    <property type="entry name" value="HRDC domain"/>
    <property type="match status" value="2"/>
</dbReference>
<dbReference type="Pfam" id="PF00570">
    <property type="entry name" value="HRDC"/>
    <property type="match status" value="1"/>
</dbReference>
<accession>A0ABW2Y801</accession>
<dbReference type="Proteomes" id="UP001597036">
    <property type="component" value="Unassembled WGS sequence"/>
</dbReference>